<dbReference type="AlphaFoldDB" id="A0AAW1X901"/>
<dbReference type="EMBL" id="JBEDUW010000004">
    <property type="protein sequence ID" value="KAK9932160.1"/>
    <property type="molecule type" value="Genomic_DNA"/>
</dbReference>
<organism evidence="1 2">
    <name type="scientific">Rubus argutus</name>
    <name type="common">Southern blackberry</name>
    <dbReference type="NCBI Taxonomy" id="59490"/>
    <lineage>
        <taxon>Eukaryota</taxon>
        <taxon>Viridiplantae</taxon>
        <taxon>Streptophyta</taxon>
        <taxon>Embryophyta</taxon>
        <taxon>Tracheophyta</taxon>
        <taxon>Spermatophyta</taxon>
        <taxon>Magnoliopsida</taxon>
        <taxon>eudicotyledons</taxon>
        <taxon>Gunneridae</taxon>
        <taxon>Pentapetalae</taxon>
        <taxon>rosids</taxon>
        <taxon>fabids</taxon>
        <taxon>Rosales</taxon>
        <taxon>Rosaceae</taxon>
        <taxon>Rosoideae</taxon>
        <taxon>Rosoideae incertae sedis</taxon>
        <taxon>Rubus</taxon>
    </lineage>
</organism>
<evidence type="ECO:0000313" key="1">
    <source>
        <dbReference type="EMBL" id="KAK9932160.1"/>
    </source>
</evidence>
<gene>
    <name evidence="1" type="ORF">M0R45_019408</name>
</gene>
<protein>
    <submittedName>
        <fullName evidence="1">Uncharacterized protein</fullName>
    </submittedName>
</protein>
<accession>A0AAW1X901</accession>
<keyword evidence="2" id="KW-1185">Reference proteome</keyword>
<dbReference type="Proteomes" id="UP001457282">
    <property type="component" value="Unassembled WGS sequence"/>
</dbReference>
<reference evidence="1 2" key="1">
    <citation type="journal article" date="2023" name="G3 (Bethesda)">
        <title>A chromosome-length genome assembly and annotation of blackberry (Rubus argutus, cv. 'Hillquist').</title>
        <authorList>
            <person name="Bruna T."/>
            <person name="Aryal R."/>
            <person name="Dudchenko O."/>
            <person name="Sargent D.J."/>
            <person name="Mead D."/>
            <person name="Buti M."/>
            <person name="Cavallini A."/>
            <person name="Hytonen T."/>
            <person name="Andres J."/>
            <person name="Pham M."/>
            <person name="Weisz D."/>
            <person name="Mascagni F."/>
            <person name="Usai G."/>
            <person name="Natali L."/>
            <person name="Bassil N."/>
            <person name="Fernandez G.E."/>
            <person name="Lomsadze A."/>
            <person name="Armour M."/>
            <person name="Olukolu B."/>
            <person name="Poorten T."/>
            <person name="Britton C."/>
            <person name="Davik J."/>
            <person name="Ashrafi H."/>
            <person name="Aiden E.L."/>
            <person name="Borodovsky M."/>
            <person name="Worthington M."/>
        </authorList>
    </citation>
    <scope>NUCLEOTIDE SEQUENCE [LARGE SCALE GENOMIC DNA]</scope>
    <source>
        <strain evidence="1">PI 553951</strain>
    </source>
</reference>
<sequence length="117" mass="11890">MEAILFLTIFDMGLLYFLEIGSTVYIGALGSGDELQIGYCDLLVAVNLQVIGREHGGGRDDSSDEQRNSGVGLPASVGGFGCCGCAGGAEVVRMVGIGDLDVMVVVELTAAIGSGTG</sequence>
<proteinExistence type="predicted"/>
<name>A0AAW1X901_RUBAR</name>
<evidence type="ECO:0000313" key="2">
    <source>
        <dbReference type="Proteomes" id="UP001457282"/>
    </source>
</evidence>
<comment type="caution">
    <text evidence="1">The sequence shown here is derived from an EMBL/GenBank/DDBJ whole genome shotgun (WGS) entry which is preliminary data.</text>
</comment>